<dbReference type="InterPro" id="IPR046342">
    <property type="entry name" value="CBS_dom_sf"/>
</dbReference>
<evidence type="ECO:0000313" key="5">
    <source>
        <dbReference type="Proteomes" id="UP000305778"/>
    </source>
</evidence>
<reference evidence="4 5" key="1">
    <citation type="submission" date="2019-04" db="EMBL/GenBank/DDBJ databases">
        <title>Streptomyces oryziradicis sp. nov., a novel actinomycete isolated from rhizosphere soil of rice (Oryza sativa L.).</title>
        <authorList>
            <person name="Li C."/>
        </authorList>
    </citation>
    <scope>NUCLEOTIDE SEQUENCE [LARGE SCALE GENOMIC DNA]</scope>
    <source>
        <strain evidence="4 5">NEAU-C40</strain>
    </source>
</reference>
<comment type="caution">
    <text evidence="4">The sequence shown here is derived from an EMBL/GenBank/DDBJ whole genome shotgun (WGS) entry which is preliminary data.</text>
</comment>
<keyword evidence="5" id="KW-1185">Reference proteome</keyword>
<dbReference type="PANTHER" id="PTHR43080:SF2">
    <property type="entry name" value="CBS DOMAIN-CONTAINING PROTEIN"/>
    <property type="match status" value="1"/>
</dbReference>
<evidence type="ECO:0000256" key="2">
    <source>
        <dbReference type="PROSITE-ProRule" id="PRU00703"/>
    </source>
</evidence>
<dbReference type="RefSeq" id="WP_136723512.1">
    <property type="nucleotide sequence ID" value="NZ_SUMC01000008.1"/>
</dbReference>
<dbReference type="OrthoDB" id="9789996at2"/>
<organism evidence="4 5">
    <name type="scientific">Actinacidiphila oryziradicis</name>
    <dbReference type="NCBI Taxonomy" id="2571141"/>
    <lineage>
        <taxon>Bacteria</taxon>
        <taxon>Bacillati</taxon>
        <taxon>Actinomycetota</taxon>
        <taxon>Actinomycetes</taxon>
        <taxon>Kitasatosporales</taxon>
        <taxon>Streptomycetaceae</taxon>
        <taxon>Actinacidiphila</taxon>
    </lineage>
</organism>
<keyword evidence="1 2" id="KW-0129">CBS domain</keyword>
<evidence type="ECO:0000256" key="1">
    <source>
        <dbReference type="ARBA" id="ARBA00023122"/>
    </source>
</evidence>
<dbReference type="Proteomes" id="UP000305778">
    <property type="component" value="Unassembled WGS sequence"/>
</dbReference>
<sequence length="139" mass="15030">MITVMDIMHSGAQCVSGHQSIAEAARLMRDLDVGALPVCDNDVIKGIITDRDIVLKCVAEGRDPATVPASELAQGRPQTIEADEDISRALMLMEENKVRRLPVIEHPSHKLVGMISEADVARHLPEAQVAELVATICAE</sequence>
<dbReference type="AlphaFoldDB" id="A0A4U0ST25"/>
<dbReference type="InterPro" id="IPR000644">
    <property type="entry name" value="CBS_dom"/>
</dbReference>
<name>A0A4U0ST25_9ACTN</name>
<dbReference type="PANTHER" id="PTHR43080">
    <property type="entry name" value="CBS DOMAIN-CONTAINING PROTEIN CBSX3, MITOCHONDRIAL"/>
    <property type="match status" value="1"/>
</dbReference>
<proteinExistence type="predicted"/>
<feature type="domain" description="CBS" evidence="3">
    <location>
        <begin position="8"/>
        <end position="64"/>
    </location>
</feature>
<dbReference type="InterPro" id="IPR051257">
    <property type="entry name" value="Diverse_CBS-Domain"/>
</dbReference>
<dbReference type="Gene3D" id="3.10.580.10">
    <property type="entry name" value="CBS-domain"/>
    <property type="match status" value="1"/>
</dbReference>
<dbReference type="SMART" id="SM00116">
    <property type="entry name" value="CBS"/>
    <property type="match status" value="2"/>
</dbReference>
<evidence type="ECO:0000313" key="4">
    <source>
        <dbReference type="EMBL" id="TKA11561.1"/>
    </source>
</evidence>
<feature type="domain" description="CBS" evidence="3">
    <location>
        <begin position="72"/>
        <end position="131"/>
    </location>
</feature>
<accession>A0A4U0ST25</accession>
<protein>
    <submittedName>
        <fullName evidence="4">CBS domain-containing protein</fullName>
    </submittedName>
</protein>
<dbReference type="Pfam" id="PF00571">
    <property type="entry name" value="CBS"/>
    <property type="match status" value="2"/>
</dbReference>
<dbReference type="EMBL" id="SUMC01000008">
    <property type="protein sequence ID" value="TKA11561.1"/>
    <property type="molecule type" value="Genomic_DNA"/>
</dbReference>
<gene>
    <name evidence="4" type="ORF">FCI23_12150</name>
</gene>
<dbReference type="CDD" id="cd04622">
    <property type="entry name" value="CBS_pair_HRP1_like"/>
    <property type="match status" value="1"/>
</dbReference>
<dbReference type="PROSITE" id="PS51371">
    <property type="entry name" value="CBS"/>
    <property type="match status" value="2"/>
</dbReference>
<evidence type="ECO:0000259" key="3">
    <source>
        <dbReference type="PROSITE" id="PS51371"/>
    </source>
</evidence>
<dbReference type="SUPFAM" id="SSF54631">
    <property type="entry name" value="CBS-domain pair"/>
    <property type="match status" value="1"/>
</dbReference>